<sequence>MLSFDELSLDQIKAGYIESNDELICIFCERKYKVGQIYKIGENLYDAHTAVKQHMIDEHNHVLGELLELDKKSLSMSDVQKRMISYFASKKTDKEIAEITHTTLSTVRQQRYQLKEKARQAKVFLAIYELSEDVNDFKAYIDIHQSATMVDDRYLTTLKEERDILDKLFDSLEPLKLNRLPAKQKQKVVVLKRISEQFDIDKEYTEKEVNAIIESIYDEYVTVRRYMIEYGFLKRTDDGTKYWKP</sequence>
<evidence type="ECO:0000259" key="1">
    <source>
        <dbReference type="Pfam" id="PF09860"/>
    </source>
</evidence>
<evidence type="ECO:0000313" key="2">
    <source>
        <dbReference type="EMBL" id="MDQ0362836.1"/>
    </source>
</evidence>
<keyword evidence="3" id="KW-1185">Reference proteome</keyword>
<dbReference type="InterPro" id="IPR016032">
    <property type="entry name" value="Sig_transdc_resp-reg_C-effctor"/>
</dbReference>
<dbReference type="SUPFAM" id="SSF46894">
    <property type="entry name" value="C-terminal effector domain of the bipartite response regulators"/>
    <property type="match status" value="1"/>
</dbReference>
<dbReference type="Proteomes" id="UP001230220">
    <property type="component" value="Unassembled WGS sequence"/>
</dbReference>
<organism evidence="2 3">
    <name type="scientific">Breznakia pachnodae</name>
    <dbReference type="NCBI Taxonomy" id="265178"/>
    <lineage>
        <taxon>Bacteria</taxon>
        <taxon>Bacillati</taxon>
        <taxon>Bacillota</taxon>
        <taxon>Erysipelotrichia</taxon>
        <taxon>Erysipelotrichales</taxon>
        <taxon>Erysipelotrichaceae</taxon>
        <taxon>Breznakia</taxon>
    </lineage>
</organism>
<dbReference type="Pfam" id="PF09860">
    <property type="entry name" value="DUF2087"/>
    <property type="match status" value="1"/>
</dbReference>
<evidence type="ECO:0000313" key="3">
    <source>
        <dbReference type="Proteomes" id="UP001230220"/>
    </source>
</evidence>
<reference evidence="2 3" key="1">
    <citation type="submission" date="2023-07" db="EMBL/GenBank/DDBJ databases">
        <title>Genomic Encyclopedia of Type Strains, Phase IV (KMG-IV): sequencing the most valuable type-strain genomes for metagenomic binning, comparative biology and taxonomic classification.</title>
        <authorList>
            <person name="Goeker M."/>
        </authorList>
    </citation>
    <scope>NUCLEOTIDE SEQUENCE [LARGE SCALE GENOMIC DNA]</scope>
    <source>
        <strain evidence="2 3">DSM 16784</strain>
    </source>
</reference>
<name>A0ABU0E7F3_9FIRM</name>
<dbReference type="InterPro" id="IPR018656">
    <property type="entry name" value="DUF2087"/>
</dbReference>
<dbReference type="RefSeq" id="WP_307410939.1">
    <property type="nucleotide sequence ID" value="NZ_JAUSUR010000008.1"/>
</dbReference>
<protein>
    <recommendedName>
        <fullName evidence="1">DUF2087 domain-containing protein</fullName>
    </recommendedName>
</protein>
<comment type="caution">
    <text evidence="2">The sequence shown here is derived from an EMBL/GenBank/DDBJ whole genome shotgun (WGS) entry which is preliminary data.</text>
</comment>
<gene>
    <name evidence="2" type="ORF">J2S15_003597</name>
</gene>
<dbReference type="EMBL" id="JAUSUR010000008">
    <property type="protein sequence ID" value="MDQ0362836.1"/>
    <property type="molecule type" value="Genomic_DNA"/>
</dbReference>
<feature type="domain" description="DUF2087" evidence="1">
    <location>
        <begin position="176"/>
        <end position="243"/>
    </location>
</feature>
<accession>A0ABU0E7F3</accession>
<proteinExistence type="predicted"/>